<keyword evidence="2" id="KW-0413">Isomerase</keyword>
<evidence type="ECO:0000313" key="3">
    <source>
        <dbReference type="Proteomes" id="UP000325081"/>
    </source>
</evidence>
<organism evidence="2 3">
    <name type="scientific">Striga asiatica</name>
    <name type="common">Asiatic witchweed</name>
    <name type="synonym">Buchnera asiatica</name>
    <dbReference type="NCBI Taxonomy" id="4170"/>
    <lineage>
        <taxon>Eukaryota</taxon>
        <taxon>Viridiplantae</taxon>
        <taxon>Streptophyta</taxon>
        <taxon>Embryophyta</taxon>
        <taxon>Tracheophyta</taxon>
        <taxon>Spermatophyta</taxon>
        <taxon>Magnoliopsida</taxon>
        <taxon>eudicotyledons</taxon>
        <taxon>Gunneridae</taxon>
        <taxon>Pentapetalae</taxon>
        <taxon>asterids</taxon>
        <taxon>lamiids</taxon>
        <taxon>Lamiales</taxon>
        <taxon>Orobanchaceae</taxon>
        <taxon>Buchnereae</taxon>
        <taxon>Striga</taxon>
    </lineage>
</organism>
<dbReference type="AlphaFoldDB" id="A0A5A7QSN3"/>
<proteinExistence type="predicted"/>
<feature type="transmembrane region" description="Helical" evidence="1">
    <location>
        <begin position="31"/>
        <end position="55"/>
    </location>
</feature>
<dbReference type="Proteomes" id="UP000325081">
    <property type="component" value="Unassembled WGS sequence"/>
</dbReference>
<evidence type="ECO:0000313" key="2">
    <source>
        <dbReference type="EMBL" id="GER47976.1"/>
    </source>
</evidence>
<protein>
    <submittedName>
        <fullName evidence="2">1-deoxy-D-xylulose 5-phosphate reductoisomerase</fullName>
    </submittedName>
</protein>
<dbReference type="GO" id="GO:0016853">
    <property type="term" value="F:isomerase activity"/>
    <property type="evidence" value="ECO:0007669"/>
    <property type="project" value="UniProtKB-KW"/>
</dbReference>
<name>A0A5A7QSN3_STRAF</name>
<keyword evidence="3" id="KW-1185">Reference proteome</keyword>
<sequence length="165" mass="19674">MTQNLKSTYRGRDKNDILSGESIVVEIIFEILQLFLGLLVEPILAFRFRIFIFSGRERGRLERRRLRRQISEFPLNIIPLRRSSFQILVHEMVIRHCCEFGQNGMILFIRDLRFMDLKNCYTQVLKKIGIDYPDLETLESYEFQFIRFNLDHLLNPPDGILGSRY</sequence>
<keyword evidence="1" id="KW-1133">Transmembrane helix</keyword>
<evidence type="ECO:0000256" key="1">
    <source>
        <dbReference type="SAM" id="Phobius"/>
    </source>
</evidence>
<keyword evidence="1" id="KW-0472">Membrane</keyword>
<gene>
    <name evidence="2" type="ORF">STAS_25139</name>
</gene>
<reference evidence="3" key="1">
    <citation type="journal article" date="2019" name="Curr. Biol.">
        <title>Genome Sequence of Striga asiatica Provides Insight into the Evolution of Plant Parasitism.</title>
        <authorList>
            <person name="Yoshida S."/>
            <person name="Kim S."/>
            <person name="Wafula E.K."/>
            <person name="Tanskanen J."/>
            <person name="Kim Y.M."/>
            <person name="Honaas L."/>
            <person name="Yang Z."/>
            <person name="Spallek T."/>
            <person name="Conn C.E."/>
            <person name="Ichihashi Y."/>
            <person name="Cheong K."/>
            <person name="Cui S."/>
            <person name="Der J.P."/>
            <person name="Gundlach H."/>
            <person name="Jiao Y."/>
            <person name="Hori C."/>
            <person name="Ishida J.K."/>
            <person name="Kasahara H."/>
            <person name="Kiba T."/>
            <person name="Kim M.S."/>
            <person name="Koo N."/>
            <person name="Laohavisit A."/>
            <person name="Lee Y.H."/>
            <person name="Lumba S."/>
            <person name="McCourt P."/>
            <person name="Mortimer J.C."/>
            <person name="Mutuku J.M."/>
            <person name="Nomura T."/>
            <person name="Sasaki-Sekimoto Y."/>
            <person name="Seto Y."/>
            <person name="Wang Y."/>
            <person name="Wakatake T."/>
            <person name="Sakakibara H."/>
            <person name="Demura T."/>
            <person name="Yamaguchi S."/>
            <person name="Yoneyama K."/>
            <person name="Manabe R.I."/>
            <person name="Nelson D.C."/>
            <person name="Schulman A.H."/>
            <person name="Timko M.P."/>
            <person name="dePamphilis C.W."/>
            <person name="Choi D."/>
            <person name="Shirasu K."/>
        </authorList>
    </citation>
    <scope>NUCLEOTIDE SEQUENCE [LARGE SCALE GENOMIC DNA]</scope>
    <source>
        <strain evidence="3">cv. UVA1</strain>
    </source>
</reference>
<dbReference type="EMBL" id="BKCP01008082">
    <property type="protein sequence ID" value="GER47976.1"/>
    <property type="molecule type" value="Genomic_DNA"/>
</dbReference>
<comment type="caution">
    <text evidence="2">The sequence shown here is derived from an EMBL/GenBank/DDBJ whole genome shotgun (WGS) entry which is preliminary data.</text>
</comment>
<keyword evidence="1" id="KW-0812">Transmembrane</keyword>
<accession>A0A5A7QSN3</accession>